<dbReference type="AlphaFoldDB" id="C7NMQ7"/>
<feature type="compositionally biased region" description="Basic and acidic residues" evidence="1">
    <location>
        <begin position="89"/>
        <end position="109"/>
    </location>
</feature>
<keyword evidence="3" id="KW-1185">Reference proteome</keyword>
<name>C7NMQ7_HALUD</name>
<dbReference type="eggNOG" id="arCOG04675">
    <property type="taxonomic scope" value="Archaea"/>
</dbReference>
<accession>C7NMQ7</accession>
<evidence type="ECO:0000256" key="1">
    <source>
        <dbReference type="SAM" id="MobiDB-lite"/>
    </source>
</evidence>
<dbReference type="KEGG" id="hut:Huta_1194"/>
<sequence>MDLSADDLAGVVDLFGALPPATLRAALAELAFKRGADRPPAEFEPAVESAIESYHLLRLPGDPPLLVAGPVAFPTLPEGARDLPHILDVPERSIDPERRGTAAEKRFRSDASQAVASNDHDRIETLLDVSYELEAWAPVDLAETRDRLDDALEGNNHD</sequence>
<dbReference type="RefSeq" id="WP_015788945.1">
    <property type="nucleotide sequence ID" value="NC_013158.1"/>
</dbReference>
<dbReference type="InterPro" id="IPR055533">
    <property type="entry name" value="DUF7109"/>
</dbReference>
<reference evidence="2 3" key="1">
    <citation type="journal article" date="2009" name="Stand. Genomic Sci.">
        <title>Complete genome sequence of Halorhabdus utahensis type strain (AX-2).</title>
        <authorList>
            <person name="Anderson I."/>
            <person name="Tindall B.J."/>
            <person name="Pomrenke H."/>
            <person name="Goker M."/>
            <person name="Lapidus A."/>
            <person name="Nolan M."/>
            <person name="Copeland A."/>
            <person name="Glavina Del Rio T."/>
            <person name="Chen F."/>
            <person name="Tice H."/>
            <person name="Cheng J.F."/>
            <person name="Lucas S."/>
            <person name="Chertkov O."/>
            <person name="Bruce D."/>
            <person name="Brettin T."/>
            <person name="Detter J.C."/>
            <person name="Han C."/>
            <person name="Goodwin L."/>
            <person name="Land M."/>
            <person name="Hauser L."/>
            <person name="Chang Y.J."/>
            <person name="Jeffries C.D."/>
            <person name="Pitluck S."/>
            <person name="Pati A."/>
            <person name="Mavromatis K."/>
            <person name="Ivanova N."/>
            <person name="Ovchinnikova G."/>
            <person name="Chen A."/>
            <person name="Palaniappan K."/>
            <person name="Chain P."/>
            <person name="Rohde M."/>
            <person name="Bristow J."/>
            <person name="Eisen J.A."/>
            <person name="Markowitz V."/>
            <person name="Hugenholtz P."/>
            <person name="Kyrpides N.C."/>
            <person name="Klenk H.P."/>
        </authorList>
    </citation>
    <scope>NUCLEOTIDE SEQUENCE [LARGE SCALE GENOMIC DNA]</scope>
    <source>
        <strain evidence="3">DSM 12940 / JCM 11049 / AX-2</strain>
    </source>
</reference>
<organism evidence="2 3">
    <name type="scientific">Halorhabdus utahensis (strain DSM 12940 / JCM 11049 / AX-2)</name>
    <dbReference type="NCBI Taxonomy" id="519442"/>
    <lineage>
        <taxon>Archaea</taxon>
        <taxon>Methanobacteriati</taxon>
        <taxon>Methanobacteriota</taxon>
        <taxon>Stenosarchaea group</taxon>
        <taxon>Halobacteria</taxon>
        <taxon>Halobacteriales</taxon>
        <taxon>Haloarculaceae</taxon>
        <taxon>Halorhabdus</taxon>
    </lineage>
</organism>
<evidence type="ECO:0000313" key="2">
    <source>
        <dbReference type="EMBL" id="ACV11370.1"/>
    </source>
</evidence>
<protein>
    <submittedName>
        <fullName evidence="2">Uncharacterized protein</fullName>
    </submittedName>
</protein>
<dbReference type="STRING" id="519442.Huta_1194"/>
<feature type="region of interest" description="Disordered" evidence="1">
    <location>
        <begin position="89"/>
        <end position="115"/>
    </location>
</feature>
<dbReference type="OrthoDB" id="214610at2157"/>
<dbReference type="Proteomes" id="UP000002071">
    <property type="component" value="Chromosome"/>
</dbReference>
<dbReference type="Pfam" id="PF23421">
    <property type="entry name" value="DUF7109"/>
    <property type="match status" value="1"/>
</dbReference>
<dbReference type="GeneID" id="8383469"/>
<dbReference type="HOGENOM" id="CLU_1691505_0_0_2"/>
<gene>
    <name evidence="2" type="ordered locus">Huta_1194</name>
</gene>
<dbReference type="EMBL" id="CP001687">
    <property type="protein sequence ID" value="ACV11370.1"/>
    <property type="molecule type" value="Genomic_DNA"/>
</dbReference>
<proteinExistence type="predicted"/>
<evidence type="ECO:0000313" key="3">
    <source>
        <dbReference type="Proteomes" id="UP000002071"/>
    </source>
</evidence>